<feature type="region of interest" description="Disordered" evidence="5">
    <location>
        <begin position="236"/>
        <end position="259"/>
    </location>
</feature>
<organism evidence="7">
    <name type="scientific">Fagus sylvatica</name>
    <name type="common">Beechnut</name>
    <dbReference type="NCBI Taxonomy" id="28930"/>
    <lineage>
        <taxon>Eukaryota</taxon>
        <taxon>Viridiplantae</taxon>
        <taxon>Streptophyta</taxon>
        <taxon>Embryophyta</taxon>
        <taxon>Tracheophyta</taxon>
        <taxon>Spermatophyta</taxon>
        <taxon>Magnoliopsida</taxon>
        <taxon>eudicotyledons</taxon>
        <taxon>Gunneridae</taxon>
        <taxon>Pentapetalae</taxon>
        <taxon>rosids</taxon>
        <taxon>fabids</taxon>
        <taxon>Fagales</taxon>
        <taxon>Fagaceae</taxon>
        <taxon>Fagus</taxon>
    </lineage>
</organism>
<name>A0A2N9J811_FAGSY</name>
<evidence type="ECO:0000256" key="5">
    <source>
        <dbReference type="SAM" id="MobiDB-lite"/>
    </source>
</evidence>
<gene>
    <name evidence="7" type="ORF">FSB_LOCUS60471</name>
</gene>
<proteinExistence type="predicted"/>
<evidence type="ECO:0000256" key="3">
    <source>
        <dbReference type="ARBA" id="ARBA00023163"/>
    </source>
</evidence>
<keyword evidence="2" id="KW-0238">DNA-binding</keyword>
<evidence type="ECO:0000256" key="1">
    <source>
        <dbReference type="ARBA" id="ARBA00023015"/>
    </source>
</evidence>
<protein>
    <recommendedName>
        <fullName evidence="6">RWP-RK domain-containing protein</fullName>
    </recommendedName>
</protein>
<dbReference type="Pfam" id="PF02042">
    <property type="entry name" value="RWP-RK"/>
    <property type="match status" value="1"/>
</dbReference>
<dbReference type="AlphaFoldDB" id="A0A2N9J811"/>
<evidence type="ECO:0000259" key="6">
    <source>
        <dbReference type="PROSITE" id="PS51519"/>
    </source>
</evidence>
<keyword evidence="4" id="KW-0539">Nucleus</keyword>
<dbReference type="GO" id="GO:0003677">
    <property type="term" value="F:DNA binding"/>
    <property type="evidence" value="ECO:0007669"/>
    <property type="project" value="UniProtKB-KW"/>
</dbReference>
<evidence type="ECO:0000256" key="2">
    <source>
        <dbReference type="ARBA" id="ARBA00023125"/>
    </source>
</evidence>
<reference evidence="7" key="1">
    <citation type="submission" date="2018-02" db="EMBL/GenBank/DDBJ databases">
        <authorList>
            <person name="Cohen D.B."/>
            <person name="Kent A.D."/>
        </authorList>
    </citation>
    <scope>NUCLEOTIDE SEQUENCE</scope>
</reference>
<feature type="domain" description="RWP-RK" evidence="6">
    <location>
        <begin position="257"/>
        <end position="337"/>
    </location>
</feature>
<dbReference type="EMBL" id="OIVN01006412">
    <property type="protein sequence ID" value="SPD32589.1"/>
    <property type="molecule type" value="Genomic_DNA"/>
</dbReference>
<dbReference type="PANTHER" id="PTHR33984:SF10">
    <property type="entry name" value="S1 MOTIF DOMAIN-CONTAINING PROTEIN"/>
    <property type="match status" value="1"/>
</dbReference>
<evidence type="ECO:0000313" key="7">
    <source>
        <dbReference type="EMBL" id="SPD32589.1"/>
    </source>
</evidence>
<evidence type="ECO:0000256" key="4">
    <source>
        <dbReference type="ARBA" id="ARBA00023242"/>
    </source>
</evidence>
<keyword evidence="3" id="KW-0804">Transcription</keyword>
<dbReference type="PROSITE" id="PS51519">
    <property type="entry name" value="RWP_RK"/>
    <property type="match status" value="1"/>
</dbReference>
<keyword evidence="1" id="KW-0805">Transcription regulation</keyword>
<dbReference type="InterPro" id="IPR003035">
    <property type="entry name" value="RWP-RK_dom"/>
</dbReference>
<sequence length="573" mass="64621">MSNMADPRSIVPYNDPYESALGDHDIVNFMDDYNPTLADLSATRHFDAIADSNHPFQDPVLWDVCNNAGNSNSNSQAGPSQVNVNAANIESNAYNRTMNMNMKPLSIWPVPPIPFKCTCCQVLREIIFTNGTKTKKLEIHGRLGVICHAILENLQQLKANVNVNVNSSNNQYQMFDFCKKSIVDVRQFLINYCVEQKLAGYVMVQDPLAFFYEAICVGLDWDEDLLADDFFQQSPRNSGVHPMDEEEAEQETEMTPKVSLAAQRERAGKLTLSEVGRYFHLPIEEAARRMKLCPTVLKKICRRDGMTRWPHRKVKSIQKQISILSATLNSQDAEAKANAQAEIDKLQQELINDMGSPQTLVCVKQVKQEEAEEWDESMPLPGDIIEGFAEDDADKLFVPTKAKSGLSSQLGKVHQQLEGIWLKVRRGDSTIKLQARIVQEKSSMLQKKFTIRAATDDRHVAVLGDLTLEQCTELQEMSRKFVNVDCRGFNKRGIEYDWKMKVGIYLPDQHSSVVSSILFWPLQCEYCIEATTTRCMAWFSAAVSSGAPLVFVNIQTEQIMTLIELSKVSTLVS</sequence>
<dbReference type="PANTHER" id="PTHR33984">
    <property type="entry name" value="OS02G0717600 PROTEIN"/>
    <property type="match status" value="1"/>
</dbReference>
<accession>A0A2N9J811</accession>